<comment type="caution">
    <text evidence="2">The sequence shown here is derived from an EMBL/GenBank/DDBJ whole genome shotgun (WGS) entry which is preliminary data.</text>
</comment>
<gene>
    <name evidence="2" type="ORF">GGC33_08820</name>
</gene>
<dbReference type="RefSeq" id="WP_015219393.1">
    <property type="nucleotide sequence ID" value="NZ_WMIA01000009.1"/>
</dbReference>
<protein>
    <submittedName>
        <fullName evidence="2">Uncharacterized protein</fullName>
    </submittedName>
</protein>
<sequence length="125" mass="13772">MHISNQNTWHDSYLLSMTKSFLVWNLTLTVCFLVVGFPLVVVLMTVGVLAAVVLQSVFPASALVLVSSGMLGVILSCILFSSIILTLKGVHPNEVKWLGWLQDNEKVTRRALYASCPLTCSITQY</sequence>
<dbReference type="AlphaFoldDB" id="A0A844GSR2"/>
<feature type="transmembrane region" description="Helical" evidence="1">
    <location>
        <begin position="21"/>
        <end position="54"/>
    </location>
</feature>
<keyword evidence="1" id="KW-0472">Membrane</keyword>
<dbReference type="EMBL" id="WMIA01000009">
    <property type="protein sequence ID" value="MTF39030.1"/>
    <property type="molecule type" value="Genomic_DNA"/>
</dbReference>
<keyword evidence="1" id="KW-0812">Transmembrane</keyword>
<keyword evidence="1" id="KW-1133">Transmembrane helix</keyword>
<organism evidence="2 3">
    <name type="scientific">Cyanobacterium aponinum 0216</name>
    <dbReference type="NCBI Taxonomy" id="2676140"/>
    <lineage>
        <taxon>Bacteria</taxon>
        <taxon>Bacillati</taxon>
        <taxon>Cyanobacteriota</taxon>
        <taxon>Cyanophyceae</taxon>
        <taxon>Oscillatoriophycideae</taxon>
        <taxon>Chroococcales</taxon>
        <taxon>Geminocystaceae</taxon>
        <taxon>Cyanobacterium</taxon>
    </lineage>
</organism>
<evidence type="ECO:0000313" key="2">
    <source>
        <dbReference type="EMBL" id="MTF39030.1"/>
    </source>
</evidence>
<feature type="transmembrane region" description="Helical" evidence="1">
    <location>
        <begin position="60"/>
        <end position="87"/>
    </location>
</feature>
<accession>A0A844GSR2</accession>
<reference evidence="2 3" key="1">
    <citation type="submission" date="2019-11" db="EMBL/GenBank/DDBJ databases">
        <title>Isolation of a new High Light Tolerant Cyanobacteria.</title>
        <authorList>
            <person name="Dobson Z."/>
            <person name="Vaughn N."/>
            <person name="Vaughn M."/>
            <person name="Fromme P."/>
            <person name="Mazor Y."/>
        </authorList>
    </citation>
    <scope>NUCLEOTIDE SEQUENCE [LARGE SCALE GENOMIC DNA]</scope>
    <source>
        <strain evidence="2 3">0216</strain>
    </source>
</reference>
<proteinExistence type="predicted"/>
<dbReference type="Proteomes" id="UP000437131">
    <property type="component" value="Unassembled WGS sequence"/>
</dbReference>
<evidence type="ECO:0000256" key="1">
    <source>
        <dbReference type="SAM" id="Phobius"/>
    </source>
</evidence>
<name>A0A844GSR2_9CHRO</name>
<evidence type="ECO:0000313" key="3">
    <source>
        <dbReference type="Proteomes" id="UP000437131"/>
    </source>
</evidence>